<evidence type="ECO:0000259" key="3">
    <source>
        <dbReference type="Pfam" id="PF18818"/>
    </source>
</evidence>
<accession>A0A8T7H2K6</accession>
<evidence type="ECO:0000259" key="2">
    <source>
        <dbReference type="Pfam" id="PF08401"/>
    </source>
</evidence>
<feature type="domain" description="N-terminal" evidence="2">
    <location>
        <begin position="3"/>
        <end position="114"/>
    </location>
</feature>
<proteinExistence type="predicted"/>
<protein>
    <submittedName>
        <fullName evidence="4">DUF1738 domain-containing protein</fullName>
    </submittedName>
</protein>
<evidence type="ECO:0000256" key="1">
    <source>
        <dbReference type="SAM" id="MobiDB-lite"/>
    </source>
</evidence>
<reference evidence="4" key="1">
    <citation type="submission" date="2020-05" db="EMBL/GenBank/DDBJ databases">
        <title>The first insight into the ecology of ammonia-tolerant syntrophic propionate oxidizing bacteria.</title>
        <authorList>
            <person name="Singh A."/>
            <person name="Schnurer A."/>
            <person name="Westerholm M."/>
        </authorList>
    </citation>
    <scope>NUCLEOTIDE SEQUENCE</scope>
    <source>
        <strain evidence="4">MAG54</strain>
    </source>
</reference>
<sequence length="320" mass="34726">MASVYEVVRNRILTSLESGTVPWRQTWQSMCPMNLATGRPYRGINRILLAGHTWWGTYNQIKHLGGHVRKGEKASGIVVFWSFDETRRMVSENGDEVAMIMQRERPLVRYYKVFNLSQCEGIAVEDAGDVQPIASCEDVIARNAPRVVPGEPAYLPKSDAIAMPGIDGFASAEAYYAAFFHELTHWTGHASRLDRPGITEPIRFGSEQYSREELTAEMGAAFLCAMTGTDVPVAENQAAYVAGWLRRIRDGSAADVIRAATDAQRAADFLTGGGEGGSSFSGGVAGRASLLPVVAAERRPGSSRCPGSQTPSLARQGLAL</sequence>
<dbReference type="Pfam" id="PF18818">
    <property type="entry name" value="MPTase-PolyVal"/>
    <property type="match status" value="1"/>
</dbReference>
<dbReference type="InterPro" id="IPR041459">
    <property type="entry name" value="MPTase-PolyVal"/>
</dbReference>
<dbReference type="InterPro" id="IPR017113">
    <property type="entry name" value="Antirestriction_ArdC"/>
</dbReference>
<evidence type="ECO:0000313" key="4">
    <source>
        <dbReference type="EMBL" id="NQS77186.1"/>
    </source>
</evidence>
<feature type="region of interest" description="Disordered" evidence="1">
    <location>
        <begin position="298"/>
        <end position="320"/>
    </location>
</feature>
<comment type="caution">
    <text evidence="4">The sequence shown here is derived from an EMBL/GenBank/DDBJ whole genome shotgun (WGS) entry which is preliminary data.</text>
</comment>
<evidence type="ECO:0000313" key="5">
    <source>
        <dbReference type="Proteomes" id="UP000737555"/>
    </source>
</evidence>
<name>A0A8T7H2K6_9EURY</name>
<dbReference type="GO" id="GO:0003697">
    <property type="term" value="F:single-stranded DNA binding"/>
    <property type="evidence" value="ECO:0007669"/>
    <property type="project" value="InterPro"/>
</dbReference>
<organism evidence="4 5">
    <name type="scientific">Methanoculleus bourgensis</name>
    <dbReference type="NCBI Taxonomy" id="83986"/>
    <lineage>
        <taxon>Archaea</taxon>
        <taxon>Methanobacteriati</taxon>
        <taxon>Methanobacteriota</taxon>
        <taxon>Stenosarchaea group</taxon>
        <taxon>Methanomicrobia</taxon>
        <taxon>Methanomicrobiales</taxon>
        <taxon>Methanomicrobiaceae</taxon>
        <taxon>Methanoculleus</taxon>
    </lineage>
</organism>
<dbReference type="PIRSF" id="PIRSF037112">
    <property type="entry name" value="Antirestriction_ArdC"/>
    <property type="match status" value="1"/>
</dbReference>
<dbReference type="EMBL" id="JABMJE010000003">
    <property type="protein sequence ID" value="NQS77186.1"/>
    <property type="molecule type" value="Genomic_DNA"/>
</dbReference>
<dbReference type="Pfam" id="PF08401">
    <property type="entry name" value="ArdcN"/>
    <property type="match status" value="1"/>
</dbReference>
<dbReference type="InterPro" id="IPR013610">
    <property type="entry name" value="ArdC_N"/>
</dbReference>
<gene>
    <name evidence="4" type="ORF">HQQ74_00485</name>
</gene>
<dbReference type="Proteomes" id="UP000737555">
    <property type="component" value="Unassembled WGS sequence"/>
</dbReference>
<feature type="domain" description="Polyvalent protein metallopeptidase" evidence="3">
    <location>
        <begin position="153"/>
        <end position="261"/>
    </location>
</feature>
<dbReference type="AlphaFoldDB" id="A0A8T7H2K6"/>